<comment type="caution">
    <text evidence="2">The sequence shown here is derived from an EMBL/GenBank/DDBJ whole genome shotgun (WGS) entry which is preliminary data.</text>
</comment>
<gene>
    <name evidence="2" type="ORF">GCM10017621_07330</name>
</gene>
<dbReference type="GO" id="GO:0006508">
    <property type="term" value="P:proteolysis"/>
    <property type="evidence" value="ECO:0007669"/>
    <property type="project" value="InterPro"/>
</dbReference>
<proteinExistence type="predicted"/>
<dbReference type="Pfam" id="PF00326">
    <property type="entry name" value="Peptidase_S9"/>
    <property type="match status" value="1"/>
</dbReference>
<accession>A0A9W6ILE3</accession>
<dbReference type="InterPro" id="IPR001375">
    <property type="entry name" value="Peptidase_S9_cat"/>
</dbReference>
<reference evidence="2" key="2">
    <citation type="submission" date="2023-01" db="EMBL/GenBank/DDBJ databases">
        <authorList>
            <person name="Sun Q."/>
            <person name="Evtushenko L."/>
        </authorList>
    </citation>
    <scope>NUCLEOTIDE SEQUENCE</scope>
    <source>
        <strain evidence="2">VKM B-1513</strain>
    </source>
</reference>
<name>A0A9W6ILE3_9PROT</name>
<evidence type="ECO:0000259" key="1">
    <source>
        <dbReference type="Pfam" id="PF00326"/>
    </source>
</evidence>
<dbReference type="Proteomes" id="UP001143486">
    <property type="component" value="Unassembled WGS sequence"/>
</dbReference>
<dbReference type="Gene3D" id="3.40.50.1820">
    <property type="entry name" value="alpha/beta hydrolase"/>
    <property type="match status" value="1"/>
</dbReference>
<dbReference type="SUPFAM" id="SSF53474">
    <property type="entry name" value="alpha/beta-Hydrolases"/>
    <property type="match status" value="1"/>
</dbReference>
<feature type="domain" description="Peptidase S9 prolyl oligopeptidase catalytic" evidence="1">
    <location>
        <begin position="244"/>
        <end position="297"/>
    </location>
</feature>
<dbReference type="AlphaFoldDB" id="A0A9W6ILE3"/>
<organism evidence="2 3">
    <name type="scientific">Maricaulis virginensis</name>
    <dbReference type="NCBI Taxonomy" id="144022"/>
    <lineage>
        <taxon>Bacteria</taxon>
        <taxon>Pseudomonadati</taxon>
        <taxon>Pseudomonadota</taxon>
        <taxon>Alphaproteobacteria</taxon>
        <taxon>Maricaulales</taxon>
        <taxon>Maricaulaceae</taxon>
        <taxon>Maricaulis</taxon>
    </lineage>
</organism>
<reference evidence="2" key="1">
    <citation type="journal article" date="2014" name="Int. J. Syst. Evol. Microbiol.">
        <title>Complete genome sequence of Corynebacterium casei LMG S-19264T (=DSM 44701T), isolated from a smear-ripened cheese.</title>
        <authorList>
            <consortium name="US DOE Joint Genome Institute (JGI-PGF)"/>
            <person name="Walter F."/>
            <person name="Albersmeier A."/>
            <person name="Kalinowski J."/>
            <person name="Ruckert C."/>
        </authorList>
    </citation>
    <scope>NUCLEOTIDE SEQUENCE</scope>
    <source>
        <strain evidence="2">VKM B-1513</strain>
    </source>
</reference>
<dbReference type="GO" id="GO:0008236">
    <property type="term" value="F:serine-type peptidase activity"/>
    <property type="evidence" value="ECO:0007669"/>
    <property type="project" value="InterPro"/>
</dbReference>
<evidence type="ECO:0000313" key="2">
    <source>
        <dbReference type="EMBL" id="GLK51225.1"/>
    </source>
</evidence>
<evidence type="ECO:0000313" key="3">
    <source>
        <dbReference type="Proteomes" id="UP001143486"/>
    </source>
</evidence>
<dbReference type="EMBL" id="BSFE01000002">
    <property type="protein sequence ID" value="GLK51225.1"/>
    <property type="molecule type" value="Genomic_DNA"/>
</dbReference>
<dbReference type="InterPro" id="IPR029058">
    <property type="entry name" value="AB_hydrolase_fold"/>
</dbReference>
<protein>
    <recommendedName>
        <fullName evidence="1">Peptidase S9 prolyl oligopeptidase catalytic domain-containing protein</fullName>
    </recommendedName>
</protein>
<sequence>MNCGQGSRGDSDSWRRVYTERHQLDREFRFAAGTWQDWIGVIEWVSGLDRTDSYGYFLSETNGLPAGRQPGRRTALFRYDFVEEAIEGPVVASEIADISSLVRDWRNNAVIGAVWDDGRRQVEFFDPDFAELQVQIEGFFPGSSVHLINWDRALRRVLIYIGAGRTARACYLIARSTGDVQPLGAARPGIPDAAVAPIEVVRYESRDGLDLFGYLTLPPGRDASSLPMVLMPHGGPETRDSYGFDEWVQLLASLVHAVFQPQFRGSGGFGTEFAEMGYTRWGQEMRHDLDEGVDHLVA</sequence>
<keyword evidence="3" id="KW-1185">Reference proteome</keyword>